<accession>A0A074Y297</accession>
<dbReference type="PROSITE" id="PS50850">
    <property type="entry name" value="MFS"/>
    <property type="match status" value="1"/>
</dbReference>
<keyword evidence="3" id="KW-0813">Transport</keyword>
<evidence type="ECO:0000259" key="8">
    <source>
        <dbReference type="PROSITE" id="PS50850"/>
    </source>
</evidence>
<gene>
    <name evidence="9" type="ORF">AUEXF2481DRAFT_48200</name>
</gene>
<feature type="transmembrane region" description="Helical" evidence="7">
    <location>
        <begin position="109"/>
        <end position="132"/>
    </location>
</feature>
<keyword evidence="10" id="KW-1185">Reference proteome</keyword>
<feature type="transmembrane region" description="Helical" evidence="7">
    <location>
        <begin position="176"/>
        <end position="197"/>
    </location>
</feature>
<dbReference type="OrthoDB" id="6133115at2759"/>
<dbReference type="Gene3D" id="1.20.1250.20">
    <property type="entry name" value="MFS general substrate transporter like domains"/>
    <property type="match status" value="1"/>
</dbReference>
<keyword evidence="4 7" id="KW-0812">Transmembrane</keyword>
<keyword evidence="6 7" id="KW-0472">Membrane</keyword>
<comment type="subcellular location">
    <subcellularLocation>
        <location evidence="1">Membrane</location>
        <topology evidence="1">Multi-pass membrane protein</topology>
    </subcellularLocation>
</comment>
<dbReference type="PANTHER" id="PTHR48022">
    <property type="entry name" value="PLASTIDIC GLUCOSE TRANSPORTER 4"/>
    <property type="match status" value="1"/>
</dbReference>
<proteinExistence type="inferred from homology"/>
<dbReference type="InterPro" id="IPR005828">
    <property type="entry name" value="MFS_sugar_transport-like"/>
</dbReference>
<dbReference type="Proteomes" id="UP000030641">
    <property type="component" value="Unassembled WGS sequence"/>
</dbReference>
<evidence type="ECO:0000313" key="10">
    <source>
        <dbReference type="Proteomes" id="UP000030641"/>
    </source>
</evidence>
<reference evidence="9 10" key="1">
    <citation type="journal article" date="2014" name="BMC Genomics">
        <title>Genome sequencing of four Aureobasidium pullulans varieties: biotechnological potential, stress tolerance, and description of new species.</title>
        <authorList>
            <person name="Gostin Ar C."/>
            <person name="Ohm R.A."/>
            <person name="Kogej T."/>
            <person name="Sonjak S."/>
            <person name="Turk M."/>
            <person name="Zajc J."/>
            <person name="Zalar P."/>
            <person name="Grube M."/>
            <person name="Sun H."/>
            <person name="Han J."/>
            <person name="Sharma A."/>
            <person name="Chiniquy J."/>
            <person name="Ngan C.Y."/>
            <person name="Lipzen A."/>
            <person name="Barry K."/>
            <person name="Grigoriev I.V."/>
            <person name="Gunde-Cimerman N."/>
        </authorList>
    </citation>
    <scope>NUCLEOTIDE SEQUENCE [LARGE SCALE GENOMIC DNA]</scope>
    <source>
        <strain evidence="9 10">EXF-2481</strain>
    </source>
</reference>
<feature type="transmembrane region" description="Helical" evidence="7">
    <location>
        <begin position="308"/>
        <end position="327"/>
    </location>
</feature>
<feature type="transmembrane region" description="Helical" evidence="7">
    <location>
        <begin position="152"/>
        <end position="170"/>
    </location>
</feature>
<dbReference type="InterPro" id="IPR005829">
    <property type="entry name" value="Sugar_transporter_CS"/>
</dbReference>
<dbReference type="HOGENOM" id="CLU_001265_30_13_1"/>
<comment type="similarity">
    <text evidence="2">Belongs to the major facilitator superfamily. Sugar transporter (TC 2.A.1.1) family.</text>
</comment>
<evidence type="ECO:0000256" key="7">
    <source>
        <dbReference type="SAM" id="Phobius"/>
    </source>
</evidence>
<feature type="transmembrane region" description="Helical" evidence="7">
    <location>
        <begin position="266"/>
        <end position="288"/>
    </location>
</feature>
<dbReference type="InterPro" id="IPR036259">
    <property type="entry name" value="MFS_trans_sf"/>
</dbReference>
<dbReference type="Pfam" id="PF00083">
    <property type="entry name" value="Sugar_tr"/>
    <property type="match status" value="1"/>
</dbReference>
<sequence length="491" mass="54223">MPILFLGATTNGYDGSLLNGLQAMDPWQEYFGHPNGSTLGLSSAILQIGAFSAIFFCMSHQTYVRGLFLHVAQRRTLPIFLAVGLDVTVGIVILIGGVILQVVPGVTTSMYIGGMFLVGLGSNTTQGSAPLLIMELAHPQHRGKITTMYNTLWYCGSIVAAWTCYGTTSYSTNMAWRIPTAVMVLMPALQLLGVWALPESPRWLVSKDRHEQALTTLAKYHSNGNTQDPFVQWELSSIKDTLQMEKENSKQGWQVLLQTKGHRRRVLLLAPVSFFSQCSGNGMVSYYLHSILNSVGMTDPHDQALFNGGLQIWSFFVAICFSVFLVDKFGRRKLFLIAAVGMLVTFTIWTACSAVFAKTGNAGAGKAVLAMIFLFYGVAGFAWPGLTVSYAVEILPYNIRAKGQTSLASLFNQYVNPIGLERIAWKFYFVYIVILVIEVITIYLIFPETRGLTLEEVGHLLDDDSKHSSTQSSEIEEKSDVELVEYAEGKH</sequence>
<dbReference type="AlphaFoldDB" id="A0A074Y297"/>
<dbReference type="InterPro" id="IPR050360">
    <property type="entry name" value="MFS_Sugar_Transporters"/>
</dbReference>
<dbReference type="EMBL" id="KL584775">
    <property type="protein sequence ID" value="KEQ91840.1"/>
    <property type="molecule type" value="Genomic_DNA"/>
</dbReference>
<dbReference type="InterPro" id="IPR020846">
    <property type="entry name" value="MFS_dom"/>
</dbReference>
<organism evidence="9 10">
    <name type="scientific">Aureobasidium subglaciale (strain EXF-2481)</name>
    <name type="common">Aureobasidium pullulans var. subglaciale</name>
    <dbReference type="NCBI Taxonomy" id="1043005"/>
    <lineage>
        <taxon>Eukaryota</taxon>
        <taxon>Fungi</taxon>
        <taxon>Dikarya</taxon>
        <taxon>Ascomycota</taxon>
        <taxon>Pezizomycotina</taxon>
        <taxon>Dothideomycetes</taxon>
        <taxon>Dothideomycetidae</taxon>
        <taxon>Dothideales</taxon>
        <taxon>Saccotheciaceae</taxon>
        <taxon>Aureobasidium</taxon>
    </lineage>
</organism>
<evidence type="ECO:0000256" key="5">
    <source>
        <dbReference type="ARBA" id="ARBA00022989"/>
    </source>
</evidence>
<dbReference type="PANTHER" id="PTHR48022:SF64">
    <property type="entry name" value="MAJOR FACILITATOR SUPERFAMILY (MFS) PROFILE DOMAIN-CONTAINING PROTEIN"/>
    <property type="match status" value="1"/>
</dbReference>
<feature type="transmembrane region" description="Helical" evidence="7">
    <location>
        <begin position="79"/>
        <end position="103"/>
    </location>
</feature>
<protein>
    <recommendedName>
        <fullName evidence="8">Major facilitator superfamily (MFS) profile domain-containing protein</fullName>
    </recommendedName>
</protein>
<feature type="transmembrane region" description="Helical" evidence="7">
    <location>
        <begin position="39"/>
        <end position="58"/>
    </location>
</feature>
<dbReference type="InParanoid" id="A0A074Y297"/>
<feature type="domain" description="Major facilitator superfamily (MFS) profile" evidence="8">
    <location>
        <begin position="1"/>
        <end position="450"/>
    </location>
</feature>
<feature type="transmembrane region" description="Helical" evidence="7">
    <location>
        <begin position="427"/>
        <end position="446"/>
    </location>
</feature>
<name>A0A074Y297_AURSE</name>
<dbReference type="GO" id="GO:0005351">
    <property type="term" value="F:carbohydrate:proton symporter activity"/>
    <property type="evidence" value="ECO:0007669"/>
    <property type="project" value="TreeGrafter"/>
</dbReference>
<dbReference type="GO" id="GO:0016020">
    <property type="term" value="C:membrane"/>
    <property type="evidence" value="ECO:0007669"/>
    <property type="project" value="UniProtKB-SubCell"/>
</dbReference>
<dbReference type="SUPFAM" id="SSF103473">
    <property type="entry name" value="MFS general substrate transporter"/>
    <property type="match status" value="1"/>
</dbReference>
<dbReference type="RefSeq" id="XP_013340268.1">
    <property type="nucleotide sequence ID" value="XM_013484814.1"/>
</dbReference>
<evidence type="ECO:0000256" key="6">
    <source>
        <dbReference type="ARBA" id="ARBA00023136"/>
    </source>
</evidence>
<evidence type="ECO:0000256" key="3">
    <source>
        <dbReference type="ARBA" id="ARBA00022448"/>
    </source>
</evidence>
<dbReference type="OMA" id="ECLCIWF"/>
<evidence type="ECO:0000256" key="1">
    <source>
        <dbReference type="ARBA" id="ARBA00004141"/>
    </source>
</evidence>
<feature type="transmembrane region" description="Helical" evidence="7">
    <location>
        <begin position="334"/>
        <end position="356"/>
    </location>
</feature>
<evidence type="ECO:0000256" key="4">
    <source>
        <dbReference type="ARBA" id="ARBA00022692"/>
    </source>
</evidence>
<dbReference type="FunFam" id="1.20.1250.20:FF:000134">
    <property type="entry name" value="MFS sugar transporter protein"/>
    <property type="match status" value="1"/>
</dbReference>
<feature type="transmembrane region" description="Helical" evidence="7">
    <location>
        <begin position="368"/>
        <end position="392"/>
    </location>
</feature>
<dbReference type="PROSITE" id="PS00216">
    <property type="entry name" value="SUGAR_TRANSPORT_1"/>
    <property type="match status" value="1"/>
</dbReference>
<evidence type="ECO:0000256" key="2">
    <source>
        <dbReference type="ARBA" id="ARBA00010992"/>
    </source>
</evidence>
<keyword evidence="5 7" id="KW-1133">Transmembrane helix</keyword>
<evidence type="ECO:0000313" key="9">
    <source>
        <dbReference type="EMBL" id="KEQ91840.1"/>
    </source>
</evidence>
<dbReference type="GeneID" id="25368456"/>